<reference evidence="4" key="1">
    <citation type="submission" date="2023-04" db="EMBL/GenBank/DDBJ databases">
        <title>Complete genome sequence of Temperatibacter marinus.</title>
        <authorList>
            <person name="Rong J.-C."/>
            <person name="Yi M.-L."/>
            <person name="Zhao Q."/>
        </authorList>
    </citation>
    <scope>NUCLEOTIDE SEQUENCE</scope>
    <source>
        <strain evidence="4">NBRC 110045</strain>
    </source>
</reference>
<dbReference type="SUPFAM" id="SSF51735">
    <property type="entry name" value="NAD(P)-binding Rossmann-fold domains"/>
    <property type="match status" value="1"/>
</dbReference>
<dbReference type="InterPro" id="IPR011032">
    <property type="entry name" value="GroES-like_sf"/>
</dbReference>
<dbReference type="AlphaFoldDB" id="A0AA52EHC6"/>
<dbReference type="CDD" id="cd05282">
    <property type="entry name" value="ETR_like"/>
    <property type="match status" value="1"/>
</dbReference>
<dbReference type="PANTHER" id="PTHR48106:SF2">
    <property type="entry name" value="ZN2+-BINDING DEHYDROGENASE"/>
    <property type="match status" value="1"/>
</dbReference>
<protein>
    <submittedName>
        <fullName evidence="4">Zinc-dependent alcohol dehydrogenase family protein</fullName>
    </submittedName>
</protein>
<evidence type="ECO:0000313" key="4">
    <source>
        <dbReference type="EMBL" id="WND02081.1"/>
    </source>
</evidence>
<dbReference type="GO" id="GO:0016651">
    <property type="term" value="F:oxidoreductase activity, acting on NAD(P)H"/>
    <property type="evidence" value="ECO:0007669"/>
    <property type="project" value="TreeGrafter"/>
</dbReference>
<keyword evidence="2" id="KW-0560">Oxidoreductase</keyword>
<dbReference type="Gene3D" id="3.40.50.720">
    <property type="entry name" value="NAD(P)-binding Rossmann-like Domain"/>
    <property type="match status" value="1"/>
</dbReference>
<dbReference type="InterPro" id="IPR020843">
    <property type="entry name" value="ER"/>
</dbReference>
<organism evidence="4 5">
    <name type="scientific">Temperatibacter marinus</name>
    <dbReference type="NCBI Taxonomy" id="1456591"/>
    <lineage>
        <taxon>Bacteria</taxon>
        <taxon>Pseudomonadati</taxon>
        <taxon>Pseudomonadota</taxon>
        <taxon>Alphaproteobacteria</taxon>
        <taxon>Kordiimonadales</taxon>
        <taxon>Temperatibacteraceae</taxon>
        <taxon>Temperatibacter</taxon>
    </lineage>
</organism>
<evidence type="ECO:0000313" key="5">
    <source>
        <dbReference type="Proteomes" id="UP001268683"/>
    </source>
</evidence>
<dbReference type="InterPro" id="IPR013149">
    <property type="entry name" value="ADH-like_C"/>
</dbReference>
<dbReference type="InterPro" id="IPR013154">
    <property type="entry name" value="ADH-like_N"/>
</dbReference>
<feature type="domain" description="Enoyl reductase (ER)" evidence="3">
    <location>
        <begin position="11"/>
        <end position="349"/>
    </location>
</feature>
<dbReference type="Pfam" id="PF00107">
    <property type="entry name" value="ADH_zinc_N"/>
    <property type="match status" value="1"/>
</dbReference>
<accession>A0AA52EHC6</accession>
<dbReference type="Proteomes" id="UP001268683">
    <property type="component" value="Chromosome"/>
</dbReference>
<evidence type="ECO:0000256" key="1">
    <source>
        <dbReference type="ARBA" id="ARBA00022857"/>
    </source>
</evidence>
<dbReference type="RefSeq" id="WP_310797916.1">
    <property type="nucleotide sequence ID" value="NZ_CP123872.1"/>
</dbReference>
<dbReference type="GO" id="GO:0070402">
    <property type="term" value="F:NADPH binding"/>
    <property type="evidence" value="ECO:0007669"/>
    <property type="project" value="TreeGrafter"/>
</dbReference>
<dbReference type="Pfam" id="PF08240">
    <property type="entry name" value="ADH_N"/>
    <property type="match status" value="1"/>
</dbReference>
<dbReference type="KEGG" id="tmk:QGN29_11030"/>
<keyword evidence="1" id="KW-0521">NADP</keyword>
<dbReference type="InterPro" id="IPR036291">
    <property type="entry name" value="NAD(P)-bd_dom_sf"/>
</dbReference>
<dbReference type="Gene3D" id="3.90.180.10">
    <property type="entry name" value="Medium-chain alcohol dehydrogenases, catalytic domain"/>
    <property type="match status" value="1"/>
</dbReference>
<dbReference type="SMART" id="SM00829">
    <property type="entry name" value="PKS_ER"/>
    <property type="match status" value="1"/>
</dbReference>
<evidence type="ECO:0000256" key="2">
    <source>
        <dbReference type="ARBA" id="ARBA00023002"/>
    </source>
</evidence>
<dbReference type="PANTHER" id="PTHR48106">
    <property type="entry name" value="QUINONE OXIDOREDUCTASE PIG3-RELATED"/>
    <property type="match status" value="1"/>
</dbReference>
<evidence type="ECO:0000259" key="3">
    <source>
        <dbReference type="SMART" id="SM00829"/>
    </source>
</evidence>
<proteinExistence type="predicted"/>
<keyword evidence="5" id="KW-1185">Reference proteome</keyword>
<name>A0AA52EHC6_9PROT</name>
<dbReference type="EMBL" id="CP123872">
    <property type="protein sequence ID" value="WND02081.1"/>
    <property type="molecule type" value="Genomic_DNA"/>
</dbReference>
<sequence>MRSIHINSPSEDLSSLSLIESPKPVPKEGQVLVKMKMAAINPSDINFVRGDYEEALSRAIWNQSGELTLDPNKEQVFPGYPFSLGGEGVGVVEECGRGFMAKRLKGKRVALLAGPPNGAWQEYTAVDAIRCAVVPDHIKDEQAAMFFINPLSAYIMVHHILKVKKGDTILISAGASALGKMVVKMGVHFGFKTIPIVRGPENTDILKSLGATHIIETDTDDLIEAVDHYTQGAGVKHALDCVSGALGSAMVRCLSLGGKMVVYGTLSAAPLTIPSRDLMTPTASITGFFMPNWIGQQNPLKMLWIMKQAARLYRQDILTSPVETIYPLEDFKEAIANTLQTGRVGKSLFKISE</sequence>
<gene>
    <name evidence="4" type="ORF">QGN29_11030</name>
</gene>
<dbReference type="SUPFAM" id="SSF50129">
    <property type="entry name" value="GroES-like"/>
    <property type="match status" value="1"/>
</dbReference>